<feature type="compositionally biased region" description="Low complexity" evidence="7">
    <location>
        <begin position="92"/>
        <end position="124"/>
    </location>
</feature>
<keyword evidence="5" id="KW-0135">Cellulose biosynthesis</keyword>
<dbReference type="InterPro" id="IPR008410">
    <property type="entry name" value="BCSC_C"/>
</dbReference>
<name>A0ABS7PSR3_9SPHN</name>
<feature type="compositionally biased region" description="Pro residues" evidence="7">
    <location>
        <begin position="73"/>
        <end position="91"/>
    </location>
</feature>
<dbReference type="Pfam" id="PF13432">
    <property type="entry name" value="TPR_16"/>
    <property type="match status" value="2"/>
</dbReference>
<dbReference type="InterPro" id="IPR019734">
    <property type="entry name" value="TPR_rpt"/>
</dbReference>
<gene>
    <name evidence="10" type="ORF">K7G82_18885</name>
</gene>
<dbReference type="Proteomes" id="UP000706039">
    <property type="component" value="Unassembled WGS sequence"/>
</dbReference>
<evidence type="ECO:0000256" key="1">
    <source>
        <dbReference type="ARBA" id="ARBA00005186"/>
    </source>
</evidence>
<evidence type="ECO:0000256" key="3">
    <source>
        <dbReference type="ARBA" id="ARBA00022737"/>
    </source>
</evidence>
<evidence type="ECO:0000256" key="6">
    <source>
        <dbReference type="PROSITE-ProRule" id="PRU00339"/>
    </source>
</evidence>
<dbReference type="Gene3D" id="1.25.40.10">
    <property type="entry name" value="Tetratricopeptide repeat domain"/>
    <property type="match status" value="3"/>
</dbReference>
<evidence type="ECO:0000313" key="11">
    <source>
        <dbReference type="Proteomes" id="UP000706039"/>
    </source>
</evidence>
<dbReference type="PANTHER" id="PTHR12558:SF47">
    <property type="entry name" value="LIPOPOLYSACCHARIDE ASSEMBLY PROTEIN B"/>
    <property type="match status" value="1"/>
</dbReference>
<keyword evidence="3" id="KW-0677">Repeat</keyword>
<reference evidence="10 11" key="1">
    <citation type="submission" date="2021-08" db="EMBL/GenBank/DDBJ databases">
        <authorList>
            <person name="Tuo L."/>
        </authorList>
    </citation>
    <scope>NUCLEOTIDE SEQUENCE [LARGE SCALE GENOMIC DNA]</scope>
    <source>
        <strain evidence="10 11">JCM 31229</strain>
    </source>
</reference>
<dbReference type="PANTHER" id="PTHR12558">
    <property type="entry name" value="CELL DIVISION CYCLE 16,23,27"/>
    <property type="match status" value="1"/>
</dbReference>
<dbReference type="SUPFAM" id="SSF48452">
    <property type="entry name" value="TPR-like"/>
    <property type="match status" value="3"/>
</dbReference>
<feature type="repeat" description="TPR" evidence="6">
    <location>
        <begin position="536"/>
        <end position="569"/>
    </location>
</feature>
<evidence type="ECO:0000256" key="4">
    <source>
        <dbReference type="ARBA" id="ARBA00022803"/>
    </source>
</evidence>
<comment type="pathway">
    <text evidence="1">Glycan metabolism; bacterial cellulose biosynthesis.</text>
</comment>
<dbReference type="SMART" id="SM00028">
    <property type="entry name" value="TPR"/>
    <property type="match status" value="5"/>
</dbReference>
<keyword evidence="2 8" id="KW-0732">Signal</keyword>
<feature type="domain" description="Cellulose synthase operon C C-terminal" evidence="9">
    <location>
        <begin position="775"/>
        <end position="1119"/>
    </location>
</feature>
<feature type="region of interest" description="Disordered" evidence="7">
    <location>
        <begin position="67"/>
        <end position="129"/>
    </location>
</feature>
<keyword evidence="11" id="KW-1185">Reference proteome</keyword>
<dbReference type="Pfam" id="PF14559">
    <property type="entry name" value="TPR_19"/>
    <property type="match status" value="1"/>
</dbReference>
<keyword evidence="4 6" id="KW-0802">TPR repeat</keyword>
<sequence>MRNPVRLLAFSTAAIAIAAPAMLAAQAPGVAALMEQGRYWQSRGRTDLANQAYRRVLAIDPGNAAARRALAGPPRPTPAPAPAPKPSPAPAPTAARQTPPAAPASPTNATPARPPAERSAAPADRGGEARAAGFQALDAGDLATAARRFQAALSRNVNDADALGGLGLVRLRTQHFAEARDLLQRASRGSNASKWAEALNSARFFAGIAEGEAAADAGRLDEAQRIAEGLVQSDFADKSPAYDLLGGIYERQGRYADAAQLYAQAASKGGGKAEGSVQARAIRAQALDAASTGNVVLAEQLFQRGMMADPKDPWIRYEFARFLEKRGRRADADAIAGGLRTSSDPESLYAAALLLSQTDRATEAEALLDRIPQAARTAEMRGLAINIKADAAIARARTMAGQGQGTQAMAALRQLADTPGLTIANKGALADALFDLGDIAGASLIAQQALSEGSDDPRAYEPLVRVLAKSGQDAFAQSAVHRVVERTGNTPDGQRAVARLNGILVAAQSDRLRQQGQFAQAFDLLQAQWNAAPGNPELLSALARLYQSGGLYPQASQTFQMVLNQAPQDKGALIGLVDSASAAGDFETARQATARAIALSPGDYNVYMAAARMEQARGDERAAMRYLKRARELYVGASGSTAGGFTAANPFANRPQGAVANPFMAAQQTVNPFALGNPQAAAQQPMPAQQMSAYPAAPQVISPGPMPGYAQAAPAYAAPMVPAPIAPAAQVAQAPITDPVLQSIDRDMRALSTETGPRVDVSTGYRQRSGEVGLSQLKELGGTAEISTDFAGGRVSGKASAVVLDAGRPTGSGLARFGRNATAEAIGIVEQQPSQLTQADTQHASGVAVSVGYENKIVKADIGTTPLGFEKNQVAGGITVTPRLSRYATARIWAERRPVTDSVISYAGTTDPVSGAFWGAVMKAGGGVSFSYDRDGSGVYADGSYYRYDGTNVADNHGIQVNVGGYLRVYRDTRSSLTVGVNANYQQFGNNQNYFTFGHGGYFSPQSFLSVSFPLRYAMRGERLDVDASIVPGYQSYDQGSSPLYPTDPAAQGQLDSLKAQNDDVRSRFDSISKTGFGISAGGSVYYRVSPGTRIGGELNLNTFGDYNEFKSLIGIRQQLGGGNE</sequence>
<dbReference type="RefSeq" id="WP_222991490.1">
    <property type="nucleotide sequence ID" value="NZ_JAINVV010000009.1"/>
</dbReference>
<dbReference type="InterPro" id="IPR011990">
    <property type="entry name" value="TPR-like_helical_dom_sf"/>
</dbReference>
<feature type="repeat" description="TPR" evidence="6">
    <location>
        <begin position="30"/>
        <end position="63"/>
    </location>
</feature>
<comment type="caution">
    <text evidence="10">The sequence shown here is derived from an EMBL/GenBank/DDBJ whole genome shotgun (WGS) entry which is preliminary data.</text>
</comment>
<protein>
    <submittedName>
        <fullName evidence="10">BCSC C-terminal domain-containing protein</fullName>
    </submittedName>
</protein>
<evidence type="ECO:0000256" key="5">
    <source>
        <dbReference type="ARBA" id="ARBA00022916"/>
    </source>
</evidence>
<evidence type="ECO:0000313" key="10">
    <source>
        <dbReference type="EMBL" id="MBY8824378.1"/>
    </source>
</evidence>
<evidence type="ECO:0000256" key="8">
    <source>
        <dbReference type="SAM" id="SignalP"/>
    </source>
</evidence>
<accession>A0ABS7PSR3</accession>
<dbReference type="Pfam" id="PF05420">
    <property type="entry name" value="BCSC_C"/>
    <property type="match status" value="1"/>
</dbReference>
<evidence type="ECO:0000256" key="2">
    <source>
        <dbReference type="ARBA" id="ARBA00022729"/>
    </source>
</evidence>
<feature type="signal peptide" evidence="8">
    <location>
        <begin position="1"/>
        <end position="18"/>
    </location>
</feature>
<evidence type="ECO:0000256" key="7">
    <source>
        <dbReference type="SAM" id="MobiDB-lite"/>
    </source>
</evidence>
<organism evidence="10 11">
    <name type="scientific">Sphingomonas colocasiae</name>
    <dbReference type="NCBI Taxonomy" id="1848973"/>
    <lineage>
        <taxon>Bacteria</taxon>
        <taxon>Pseudomonadati</taxon>
        <taxon>Pseudomonadota</taxon>
        <taxon>Alphaproteobacteria</taxon>
        <taxon>Sphingomonadales</taxon>
        <taxon>Sphingomonadaceae</taxon>
        <taxon>Sphingomonas</taxon>
    </lineage>
</organism>
<evidence type="ECO:0000259" key="9">
    <source>
        <dbReference type="Pfam" id="PF05420"/>
    </source>
</evidence>
<proteinExistence type="predicted"/>
<dbReference type="EMBL" id="JAINVV010000009">
    <property type="protein sequence ID" value="MBY8824378.1"/>
    <property type="molecule type" value="Genomic_DNA"/>
</dbReference>
<dbReference type="PROSITE" id="PS50005">
    <property type="entry name" value="TPR"/>
    <property type="match status" value="2"/>
</dbReference>
<feature type="chain" id="PRO_5047331045" evidence="8">
    <location>
        <begin position="19"/>
        <end position="1125"/>
    </location>
</feature>